<evidence type="ECO:0000313" key="11">
    <source>
        <dbReference type="Proteomes" id="UP000054761"/>
    </source>
</evidence>
<evidence type="ECO:0000259" key="6">
    <source>
        <dbReference type="Pfam" id="PF02631"/>
    </source>
</evidence>
<dbReference type="InterPro" id="IPR053924">
    <property type="entry name" value="RecX_HTH_2nd"/>
</dbReference>
<accession>A0A0W0VUA7</accession>
<evidence type="ECO:0000256" key="3">
    <source>
        <dbReference type="ARBA" id="ARBA00018111"/>
    </source>
</evidence>
<organism evidence="9 11">
    <name type="scientific">Legionella israelensis</name>
    <dbReference type="NCBI Taxonomy" id="454"/>
    <lineage>
        <taxon>Bacteria</taxon>
        <taxon>Pseudomonadati</taxon>
        <taxon>Pseudomonadota</taxon>
        <taxon>Gammaproteobacteria</taxon>
        <taxon>Legionellales</taxon>
        <taxon>Legionellaceae</taxon>
        <taxon>Legionella</taxon>
    </lineage>
</organism>
<dbReference type="Gene3D" id="1.10.10.10">
    <property type="entry name" value="Winged helix-like DNA-binding domain superfamily/Winged helix DNA-binding domain"/>
    <property type="match status" value="3"/>
</dbReference>
<reference evidence="9 11" key="1">
    <citation type="submission" date="2015-11" db="EMBL/GenBank/DDBJ databases">
        <title>Genomic analysis of 38 Legionella species identifies large and diverse effector repertoires.</title>
        <authorList>
            <person name="Burstein D."/>
            <person name="Amaro F."/>
            <person name="Zusman T."/>
            <person name="Lifshitz Z."/>
            <person name="Cohen O."/>
            <person name="Gilbert J.A."/>
            <person name="Pupko T."/>
            <person name="Shuman H.A."/>
            <person name="Segal G."/>
        </authorList>
    </citation>
    <scope>NUCLEOTIDE SEQUENCE [LARGE SCALE GENOMIC DNA]</scope>
    <source>
        <strain evidence="9 11">Bercovier 4</strain>
    </source>
</reference>
<dbReference type="HAMAP" id="MF_01114">
    <property type="entry name" value="RecX"/>
    <property type="match status" value="1"/>
</dbReference>
<evidence type="ECO:0000256" key="4">
    <source>
        <dbReference type="ARBA" id="ARBA00022490"/>
    </source>
</evidence>
<evidence type="ECO:0000313" key="10">
    <source>
        <dbReference type="EMBL" id="QBR84033.1"/>
    </source>
</evidence>
<dbReference type="Pfam" id="PF21981">
    <property type="entry name" value="RecX_HTH3"/>
    <property type="match status" value="1"/>
</dbReference>
<dbReference type="OrthoDB" id="7066780at2"/>
<evidence type="ECO:0000256" key="5">
    <source>
        <dbReference type="HAMAP-Rule" id="MF_01114"/>
    </source>
</evidence>
<reference evidence="10 12" key="2">
    <citation type="submission" date="2019-03" db="EMBL/GenBank/DDBJ databases">
        <title>Diverse conjugative elements silence natural transformation in Legionella species.</title>
        <authorList>
            <person name="Durieux I."/>
            <person name="Ginevra C."/>
            <person name="Attaiech L."/>
            <person name="Picq K."/>
            <person name="Juan P.A."/>
            <person name="Jarraud S."/>
            <person name="Charpentier X."/>
        </authorList>
    </citation>
    <scope>NUCLEOTIDE SEQUENCE [LARGE SCALE GENOMIC DNA]</scope>
    <source>
        <strain evidence="10 12">HL-0427-4011</strain>
    </source>
</reference>
<dbReference type="EMBL" id="LNYH01000070">
    <property type="protein sequence ID" value="KTD23699.1"/>
    <property type="molecule type" value="Genomic_DNA"/>
</dbReference>
<dbReference type="AlphaFoldDB" id="A0A0W0VUA7"/>
<protein>
    <recommendedName>
        <fullName evidence="3 5">Regulatory protein RecX</fullName>
    </recommendedName>
</protein>
<dbReference type="InterPro" id="IPR053926">
    <property type="entry name" value="RecX_HTH_1st"/>
</dbReference>
<dbReference type="STRING" id="454.Lisr_1380"/>
<dbReference type="GO" id="GO:0006282">
    <property type="term" value="P:regulation of DNA repair"/>
    <property type="evidence" value="ECO:0007669"/>
    <property type="project" value="UniProtKB-UniRule"/>
</dbReference>
<dbReference type="NCBIfam" id="NF001057">
    <property type="entry name" value="PRK00117.3-3"/>
    <property type="match status" value="1"/>
</dbReference>
<dbReference type="Proteomes" id="UP000295517">
    <property type="component" value="Chromosome"/>
</dbReference>
<dbReference type="InterPro" id="IPR036388">
    <property type="entry name" value="WH-like_DNA-bd_sf"/>
</dbReference>
<dbReference type="InterPro" id="IPR053925">
    <property type="entry name" value="RecX_HTH_3rd"/>
</dbReference>
<dbReference type="GO" id="GO:0005737">
    <property type="term" value="C:cytoplasm"/>
    <property type="evidence" value="ECO:0007669"/>
    <property type="project" value="UniProtKB-SubCell"/>
</dbReference>
<evidence type="ECO:0000259" key="7">
    <source>
        <dbReference type="Pfam" id="PF21981"/>
    </source>
</evidence>
<proteinExistence type="inferred from homology"/>
<comment type="subcellular location">
    <subcellularLocation>
        <location evidence="1 5">Cytoplasm</location>
    </subcellularLocation>
</comment>
<keyword evidence="4 5" id="KW-0963">Cytoplasm</keyword>
<dbReference type="Proteomes" id="UP000054761">
    <property type="component" value="Unassembled WGS sequence"/>
</dbReference>
<feature type="domain" description="RecX first three-helical" evidence="8">
    <location>
        <begin position="4"/>
        <end position="43"/>
    </location>
</feature>
<evidence type="ECO:0000259" key="8">
    <source>
        <dbReference type="Pfam" id="PF21982"/>
    </source>
</evidence>
<name>A0A0W0VUA7_9GAMM</name>
<dbReference type="PANTHER" id="PTHR33602:SF1">
    <property type="entry name" value="REGULATORY PROTEIN RECX FAMILY PROTEIN"/>
    <property type="match status" value="1"/>
</dbReference>
<dbReference type="PATRIC" id="fig|454.4.peg.1489"/>
<dbReference type="InterPro" id="IPR003783">
    <property type="entry name" value="Regulatory_RecX"/>
</dbReference>
<evidence type="ECO:0000313" key="12">
    <source>
        <dbReference type="Proteomes" id="UP000295517"/>
    </source>
</evidence>
<keyword evidence="11" id="KW-1185">Reference proteome</keyword>
<dbReference type="RefSeq" id="WP_058501732.1">
    <property type="nucleotide sequence ID" value="NZ_CAAAJA010000003.1"/>
</dbReference>
<dbReference type="Pfam" id="PF21982">
    <property type="entry name" value="RecX_HTH1"/>
    <property type="match status" value="1"/>
</dbReference>
<gene>
    <name evidence="5 9" type="primary">recX</name>
    <name evidence="10" type="ORF">E3983_06505</name>
    <name evidence="9" type="ORF">Lisr_1380</name>
</gene>
<evidence type="ECO:0000313" key="9">
    <source>
        <dbReference type="EMBL" id="KTD23699.1"/>
    </source>
</evidence>
<comment type="similarity">
    <text evidence="2 5">Belongs to the RecX family.</text>
</comment>
<dbReference type="EMBL" id="CP038254">
    <property type="protein sequence ID" value="QBR84033.1"/>
    <property type="molecule type" value="Genomic_DNA"/>
</dbReference>
<sequence length="147" mass="17236">MIKAFDNAARLLARREHGAQELIHKLMQKGYTREEADDALAKCQHLGLQNEKRFIEAVLNLRMRQGYGPQKIKQELQSKQVDSELLDDLLLDEEMDWLGCALKVWYKKNKDIELDFVQLQKMKRFLLYRGFPSDIIQQVVCEVKPTS</sequence>
<feature type="domain" description="RecX second three-helical" evidence="6">
    <location>
        <begin position="50"/>
        <end position="89"/>
    </location>
</feature>
<dbReference type="Pfam" id="PF02631">
    <property type="entry name" value="RecX_HTH2"/>
    <property type="match status" value="1"/>
</dbReference>
<feature type="domain" description="RecX third three-helical" evidence="7">
    <location>
        <begin position="101"/>
        <end position="140"/>
    </location>
</feature>
<dbReference type="PANTHER" id="PTHR33602">
    <property type="entry name" value="REGULATORY PROTEIN RECX FAMILY PROTEIN"/>
    <property type="match status" value="1"/>
</dbReference>
<evidence type="ECO:0000256" key="2">
    <source>
        <dbReference type="ARBA" id="ARBA00009695"/>
    </source>
</evidence>
<comment type="function">
    <text evidence="5">Modulates RecA activity.</text>
</comment>
<evidence type="ECO:0000256" key="1">
    <source>
        <dbReference type="ARBA" id="ARBA00004496"/>
    </source>
</evidence>